<name>A0A8J4U3N1_CLAMG</name>
<protein>
    <submittedName>
        <fullName evidence="1">Uncharacterized protein</fullName>
    </submittedName>
</protein>
<accession>A0A8J4U3N1</accession>
<gene>
    <name evidence="1" type="ORF">DAT39_012330</name>
</gene>
<evidence type="ECO:0000313" key="1">
    <source>
        <dbReference type="EMBL" id="KAF5897966.1"/>
    </source>
</evidence>
<comment type="caution">
    <text evidence="1">The sequence shown here is derived from an EMBL/GenBank/DDBJ whole genome shotgun (WGS) entry which is preliminary data.</text>
</comment>
<reference evidence="1" key="1">
    <citation type="submission" date="2020-07" db="EMBL/GenBank/DDBJ databases">
        <title>Clarias magur genome sequencing, assembly and annotation.</title>
        <authorList>
            <person name="Kushwaha B."/>
            <person name="Kumar R."/>
            <person name="Das P."/>
            <person name="Joshi C.G."/>
            <person name="Kumar D."/>
            <person name="Nagpure N.S."/>
            <person name="Pandey M."/>
            <person name="Agarwal S."/>
            <person name="Srivastava S."/>
            <person name="Singh M."/>
            <person name="Sahoo L."/>
            <person name="Jayasankar P."/>
            <person name="Meher P.K."/>
            <person name="Koringa P.G."/>
            <person name="Iquebal M.A."/>
            <person name="Das S.P."/>
            <person name="Bit A."/>
            <person name="Patnaik S."/>
            <person name="Patel N."/>
            <person name="Shah T.M."/>
            <person name="Hinsu A."/>
            <person name="Jena J.K."/>
        </authorList>
    </citation>
    <scope>NUCLEOTIDE SEQUENCE</scope>
    <source>
        <strain evidence="1">CIFAMagur01</strain>
        <tissue evidence="1">Testis</tissue>
    </source>
</reference>
<dbReference type="EMBL" id="QNUK01000215">
    <property type="protein sequence ID" value="KAF5897966.1"/>
    <property type="molecule type" value="Genomic_DNA"/>
</dbReference>
<sequence length="53" mass="5598">MDASAPTRFCSVAVSLPSKHSCSQYELGSGCKPINRIRTVSSSDSSSSLIVCF</sequence>
<evidence type="ECO:0000313" key="2">
    <source>
        <dbReference type="Proteomes" id="UP000727407"/>
    </source>
</evidence>
<proteinExistence type="predicted"/>
<keyword evidence="2" id="KW-1185">Reference proteome</keyword>
<organism evidence="1 2">
    <name type="scientific">Clarias magur</name>
    <name type="common">Asian catfish</name>
    <name type="synonym">Macropteronotus magur</name>
    <dbReference type="NCBI Taxonomy" id="1594786"/>
    <lineage>
        <taxon>Eukaryota</taxon>
        <taxon>Metazoa</taxon>
        <taxon>Chordata</taxon>
        <taxon>Craniata</taxon>
        <taxon>Vertebrata</taxon>
        <taxon>Euteleostomi</taxon>
        <taxon>Actinopterygii</taxon>
        <taxon>Neopterygii</taxon>
        <taxon>Teleostei</taxon>
        <taxon>Ostariophysi</taxon>
        <taxon>Siluriformes</taxon>
        <taxon>Clariidae</taxon>
        <taxon>Clarias</taxon>
    </lineage>
</organism>
<dbReference type="AlphaFoldDB" id="A0A8J4U3N1"/>
<dbReference type="Proteomes" id="UP000727407">
    <property type="component" value="Unassembled WGS sequence"/>
</dbReference>